<dbReference type="Gene3D" id="3.10.350.10">
    <property type="entry name" value="LysM domain"/>
    <property type="match status" value="1"/>
</dbReference>
<dbReference type="InterPro" id="IPR018392">
    <property type="entry name" value="LysM"/>
</dbReference>
<dbReference type="SMART" id="SM00257">
    <property type="entry name" value="LysM"/>
    <property type="match status" value="1"/>
</dbReference>
<dbReference type="SUPFAM" id="SSF51261">
    <property type="entry name" value="Duplicated hybrid motif"/>
    <property type="match status" value="1"/>
</dbReference>
<dbReference type="InterPro" id="IPR011055">
    <property type="entry name" value="Dup_hybrid_motif"/>
</dbReference>
<dbReference type="PROSITE" id="PS51782">
    <property type="entry name" value="LYSM"/>
    <property type="match status" value="1"/>
</dbReference>
<keyword evidence="1" id="KW-0732">Signal</keyword>
<dbReference type="InterPro" id="IPR016047">
    <property type="entry name" value="M23ase_b-sheet_dom"/>
</dbReference>
<dbReference type="Pfam" id="PF01551">
    <property type="entry name" value="Peptidase_M23"/>
    <property type="match status" value="1"/>
</dbReference>
<evidence type="ECO:0000259" key="4">
    <source>
        <dbReference type="PROSITE" id="PS51782"/>
    </source>
</evidence>
<sequence>MTDFRATDRIRKAWNTSIQFFRQFRTQDSKGINQQPTAAVQTTLTSTSAATNYKKPIILAGGIIAILAAVGIGGIQYVKANTNDYYHLYMNGTEVGTIGSPLEVGALLEQKASEAQQATPDIPIMVESGQLTYTSTSAYKGNPDTQQTLAKLEGLLTTHAVGVEVKVNGKVIGIVKSQAAADAVLARVQSKYAPEEKTEKDSTKVRALAFSPEEEEAAKNAPKAGKELTDVAFVEKVETGAVSTSPSDIVSDTDMYKLLVEGTIKPTKYTVQQGDCVGCIAQKFDISPQVIYENNKGIEDDMIKVGDVLDLTVRQPELSVRTTENLTEIVTIDPPTEVQKNDEMRVGESKLISAGVSGSKSLTYKIVKENGYLISEELVDQQVIKEAVPTVMMKGTKVILGEGTGLFASPVSGYSVSSTFGTRWGRLHKGIDMTGGKTITAADNGVVIFAGTKNGYGNVVIIDHKNGYETLYGHLDSISVSVGDILEKGDTLGIMGNTGRSYGVHLHFEIHKDGELQNPLKYL</sequence>
<reference evidence="5" key="1">
    <citation type="submission" date="2016-08" db="EMBL/GenBank/DDBJ databases">
        <title>Complete Genome Seqeunce of Paenibacillus sp. BIHB 4019 from tea rhizoplane.</title>
        <authorList>
            <person name="Thakur R."/>
            <person name="Swarnkar M.K."/>
            <person name="Gulati A."/>
        </authorList>
    </citation>
    <scope>NUCLEOTIDE SEQUENCE [LARGE SCALE GENOMIC DNA]</scope>
    <source>
        <strain evidence="5">BIHB4019</strain>
    </source>
</reference>
<gene>
    <name evidence="5" type="ORF">BBD42_09175</name>
</gene>
<name>A0A1B2DG17_9BACL</name>
<organism evidence="5">
    <name type="scientific">Paenibacillus sp. BIHB 4019</name>
    <dbReference type="NCBI Taxonomy" id="1870819"/>
    <lineage>
        <taxon>Bacteria</taxon>
        <taxon>Bacillati</taxon>
        <taxon>Bacillota</taxon>
        <taxon>Bacilli</taxon>
        <taxon>Bacillales</taxon>
        <taxon>Paenibacillaceae</taxon>
        <taxon>Paenibacillus</taxon>
    </lineage>
</organism>
<keyword evidence="2" id="KW-0472">Membrane</keyword>
<dbReference type="InterPro" id="IPR036779">
    <property type="entry name" value="LysM_dom_sf"/>
</dbReference>
<dbReference type="Pfam" id="PF07501">
    <property type="entry name" value="G5"/>
    <property type="match status" value="1"/>
</dbReference>
<dbReference type="RefSeq" id="WP_099517893.1">
    <property type="nucleotide sequence ID" value="NZ_CP016808.1"/>
</dbReference>
<dbReference type="PANTHER" id="PTHR21666">
    <property type="entry name" value="PEPTIDASE-RELATED"/>
    <property type="match status" value="1"/>
</dbReference>
<keyword evidence="2" id="KW-0812">Transmembrane</keyword>
<dbReference type="Pfam" id="PF01476">
    <property type="entry name" value="LysM"/>
    <property type="match status" value="1"/>
</dbReference>
<dbReference type="SUPFAM" id="SSF54106">
    <property type="entry name" value="LysM domain"/>
    <property type="match status" value="1"/>
</dbReference>
<dbReference type="GO" id="GO:0004222">
    <property type="term" value="F:metalloendopeptidase activity"/>
    <property type="evidence" value="ECO:0007669"/>
    <property type="project" value="TreeGrafter"/>
</dbReference>
<proteinExistence type="predicted"/>
<dbReference type="PANTHER" id="PTHR21666:SF289">
    <property type="entry name" value="L-ALA--D-GLU ENDOPEPTIDASE"/>
    <property type="match status" value="1"/>
</dbReference>
<dbReference type="SMART" id="SM01208">
    <property type="entry name" value="G5"/>
    <property type="match status" value="1"/>
</dbReference>
<keyword evidence="2" id="KW-1133">Transmembrane helix</keyword>
<dbReference type="InterPro" id="IPR050570">
    <property type="entry name" value="Cell_wall_metabolism_enzyme"/>
</dbReference>
<evidence type="ECO:0000259" key="3">
    <source>
        <dbReference type="PROSITE" id="PS51109"/>
    </source>
</evidence>
<accession>A0A1B2DG17</accession>
<dbReference type="EMBL" id="CP016808">
    <property type="protein sequence ID" value="ANY66609.1"/>
    <property type="molecule type" value="Genomic_DNA"/>
</dbReference>
<evidence type="ECO:0000256" key="2">
    <source>
        <dbReference type="SAM" id="Phobius"/>
    </source>
</evidence>
<evidence type="ECO:0008006" key="6">
    <source>
        <dbReference type="Google" id="ProtNLM"/>
    </source>
</evidence>
<protein>
    <recommendedName>
        <fullName evidence="6">Peptidase</fullName>
    </recommendedName>
</protein>
<dbReference type="CDD" id="cd12797">
    <property type="entry name" value="M23_peptidase"/>
    <property type="match status" value="1"/>
</dbReference>
<evidence type="ECO:0000256" key="1">
    <source>
        <dbReference type="ARBA" id="ARBA00022729"/>
    </source>
</evidence>
<evidence type="ECO:0000313" key="5">
    <source>
        <dbReference type="EMBL" id="ANY66609.1"/>
    </source>
</evidence>
<dbReference type="CDD" id="cd00118">
    <property type="entry name" value="LysM"/>
    <property type="match status" value="1"/>
</dbReference>
<feature type="domain" description="LysM" evidence="4">
    <location>
        <begin position="267"/>
        <end position="311"/>
    </location>
</feature>
<dbReference type="InterPro" id="IPR011098">
    <property type="entry name" value="G5_dom"/>
</dbReference>
<dbReference type="Gene3D" id="2.20.230.10">
    <property type="entry name" value="Resuscitation-promoting factor rpfb"/>
    <property type="match status" value="1"/>
</dbReference>
<feature type="domain" description="G5" evidence="3">
    <location>
        <begin position="318"/>
        <end position="398"/>
    </location>
</feature>
<dbReference type="Gene3D" id="2.70.70.10">
    <property type="entry name" value="Glucose Permease (Domain IIA)"/>
    <property type="match status" value="1"/>
</dbReference>
<dbReference type="AlphaFoldDB" id="A0A1B2DG17"/>
<dbReference type="PROSITE" id="PS51109">
    <property type="entry name" value="G5"/>
    <property type="match status" value="1"/>
</dbReference>
<feature type="transmembrane region" description="Helical" evidence="2">
    <location>
        <begin position="57"/>
        <end position="78"/>
    </location>
</feature>